<dbReference type="Proteomes" id="UP000675163">
    <property type="component" value="Unassembled WGS sequence"/>
</dbReference>
<keyword evidence="6" id="KW-1185">Reference proteome</keyword>
<proteinExistence type="inferred from homology"/>
<evidence type="ECO:0000313" key="5">
    <source>
        <dbReference type="EMBL" id="MBP1324780.1"/>
    </source>
</evidence>
<organism evidence="5 6">
    <name type="scientific">Leucobacter exalbidus</name>
    <dbReference type="NCBI Taxonomy" id="662960"/>
    <lineage>
        <taxon>Bacteria</taxon>
        <taxon>Bacillati</taxon>
        <taxon>Actinomycetota</taxon>
        <taxon>Actinomycetes</taxon>
        <taxon>Micrococcales</taxon>
        <taxon>Microbacteriaceae</taxon>
        <taxon>Leucobacter</taxon>
    </lineage>
</organism>
<keyword evidence="3" id="KW-0464">Manganese</keyword>
<evidence type="ECO:0000256" key="2">
    <source>
        <dbReference type="ARBA" id="ARBA00022801"/>
    </source>
</evidence>
<dbReference type="CDD" id="cd09999">
    <property type="entry name" value="Arginase-like_1"/>
    <property type="match status" value="1"/>
</dbReference>
<protein>
    <submittedName>
        <fullName evidence="5">Arginase</fullName>
        <ecNumber evidence="5">3.5.3.1</ecNumber>
    </submittedName>
</protein>
<sequence>MSQPVFFVLPQWQGSASSRAMRLTEGAQLLREDLPASARIDVPVPLEAGDALGTPVARLSSLIRARDSARDLLAQSTGTPIIVGGDCASSLPGLEAAARRHGSENLAVLWFDAHPDLQHPSTSPSGAASGMTLRHALGDGTEDLRAQHPISTERLILVGTRDIDPEEDAELARLGISPMHITDVQRITQDPDPQALTGPAAYAALAAEFVTRAAGATHLYVHIDLDVLDPAEFGSVHAPVPFGLQVAELTGVLRAVLETLPLAGASICEFAPADAAAADDDLPTVLRILAALTSGRQAGTA</sequence>
<dbReference type="GO" id="GO:0005829">
    <property type="term" value="C:cytosol"/>
    <property type="evidence" value="ECO:0007669"/>
    <property type="project" value="TreeGrafter"/>
</dbReference>
<dbReference type="Pfam" id="PF00491">
    <property type="entry name" value="Arginase"/>
    <property type="match status" value="1"/>
</dbReference>
<dbReference type="InterPro" id="IPR006035">
    <property type="entry name" value="Ureohydrolase"/>
</dbReference>
<evidence type="ECO:0000256" key="4">
    <source>
        <dbReference type="PROSITE-ProRule" id="PRU00742"/>
    </source>
</evidence>
<dbReference type="EC" id="3.5.3.1" evidence="5"/>
<dbReference type="EMBL" id="JAFIDA010000001">
    <property type="protein sequence ID" value="MBP1324780.1"/>
    <property type="molecule type" value="Genomic_DNA"/>
</dbReference>
<dbReference type="PANTHER" id="PTHR43782">
    <property type="entry name" value="ARGINASE"/>
    <property type="match status" value="1"/>
</dbReference>
<comment type="caution">
    <text evidence="5">The sequence shown here is derived from an EMBL/GenBank/DDBJ whole genome shotgun (WGS) entry which is preliminary data.</text>
</comment>
<dbReference type="PRINTS" id="PR00116">
    <property type="entry name" value="ARGINASE"/>
</dbReference>
<dbReference type="AlphaFoldDB" id="A0A940SZC9"/>
<accession>A0A940SZC9</accession>
<evidence type="ECO:0000313" key="6">
    <source>
        <dbReference type="Proteomes" id="UP000675163"/>
    </source>
</evidence>
<comment type="similarity">
    <text evidence="4">Belongs to the arginase family.</text>
</comment>
<gene>
    <name evidence="5" type="ORF">JOF28_000012</name>
</gene>
<dbReference type="SUPFAM" id="SSF52768">
    <property type="entry name" value="Arginase/deacetylase"/>
    <property type="match status" value="1"/>
</dbReference>
<dbReference type="GO" id="GO:0004053">
    <property type="term" value="F:arginase activity"/>
    <property type="evidence" value="ECO:0007669"/>
    <property type="project" value="UniProtKB-EC"/>
</dbReference>
<reference evidence="5" key="1">
    <citation type="submission" date="2021-02" db="EMBL/GenBank/DDBJ databases">
        <title>Sequencing the genomes of 1000 actinobacteria strains.</title>
        <authorList>
            <person name="Klenk H.-P."/>
        </authorList>
    </citation>
    <scope>NUCLEOTIDE SEQUENCE</scope>
    <source>
        <strain evidence="5">DSM 22850</strain>
    </source>
</reference>
<dbReference type="InterPro" id="IPR023696">
    <property type="entry name" value="Ureohydrolase_dom_sf"/>
</dbReference>
<dbReference type="RefSeq" id="WP_209703909.1">
    <property type="nucleotide sequence ID" value="NZ_JAFIDA010000001.1"/>
</dbReference>
<keyword evidence="2 5" id="KW-0378">Hydrolase</keyword>
<dbReference type="PROSITE" id="PS51409">
    <property type="entry name" value="ARGINASE_2"/>
    <property type="match status" value="1"/>
</dbReference>
<evidence type="ECO:0000256" key="1">
    <source>
        <dbReference type="ARBA" id="ARBA00022723"/>
    </source>
</evidence>
<evidence type="ECO:0000256" key="3">
    <source>
        <dbReference type="ARBA" id="ARBA00023211"/>
    </source>
</evidence>
<name>A0A940SZC9_9MICO</name>
<dbReference type="PANTHER" id="PTHR43782:SF3">
    <property type="entry name" value="ARGINASE"/>
    <property type="match status" value="1"/>
</dbReference>
<dbReference type="Gene3D" id="3.40.800.10">
    <property type="entry name" value="Ureohydrolase domain"/>
    <property type="match status" value="1"/>
</dbReference>
<keyword evidence="1" id="KW-0479">Metal-binding</keyword>
<dbReference type="GO" id="GO:0030145">
    <property type="term" value="F:manganese ion binding"/>
    <property type="evidence" value="ECO:0007669"/>
    <property type="project" value="TreeGrafter"/>
</dbReference>